<dbReference type="PANTHER" id="PTHR32552:SF81">
    <property type="entry name" value="TONB-DEPENDENT OUTER MEMBRANE RECEPTOR"/>
    <property type="match status" value="1"/>
</dbReference>
<dbReference type="EMBL" id="QJUP01000018">
    <property type="protein sequence ID" value="TBU94589.1"/>
    <property type="molecule type" value="Genomic_DNA"/>
</dbReference>
<evidence type="ECO:0000256" key="13">
    <source>
        <dbReference type="PROSITE-ProRule" id="PRU10144"/>
    </source>
</evidence>
<comment type="subcellular location">
    <subcellularLocation>
        <location evidence="1 12">Cell outer membrane</location>
        <topology evidence="1 12">Multi-pass membrane protein</topology>
    </subcellularLocation>
</comment>
<dbReference type="PANTHER" id="PTHR32552">
    <property type="entry name" value="FERRICHROME IRON RECEPTOR-RELATED"/>
    <property type="match status" value="1"/>
</dbReference>
<dbReference type="Gene3D" id="2.40.170.20">
    <property type="entry name" value="TonB-dependent receptor, beta-barrel domain"/>
    <property type="match status" value="1"/>
</dbReference>
<keyword evidence="18" id="KW-0675">Receptor</keyword>
<accession>A0A4Q9R3N5</accession>
<proteinExistence type="inferred from homology"/>
<dbReference type="GO" id="GO:0009279">
    <property type="term" value="C:cell outer membrane"/>
    <property type="evidence" value="ECO:0007669"/>
    <property type="project" value="UniProtKB-SubCell"/>
</dbReference>
<dbReference type="RefSeq" id="WP_131185342.1">
    <property type="nucleotide sequence ID" value="NZ_QJUO01000026.1"/>
</dbReference>
<dbReference type="InterPro" id="IPR010917">
    <property type="entry name" value="TonB_rcpt_CS"/>
</dbReference>
<organism evidence="18 19">
    <name type="scientific">Stutzerimonas kirkiae</name>
    <dbReference type="NCBI Taxonomy" id="2211392"/>
    <lineage>
        <taxon>Bacteria</taxon>
        <taxon>Pseudomonadati</taxon>
        <taxon>Pseudomonadota</taxon>
        <taxon>Gammaproteobacteria</taxon>
        <taxon>Pseudomonadales</taxon>
        <taxon>Pseudomonadaceae</taxon>
        <taxon>Stutzerimonas</taxon>
    </lineage>
</organism>
<evidence type="ECO:0000256" key="11">
    <source>
        <dbReference type="ARBA" id="ARBA00023237"/>
    </source>
</evidence>
<dbReference type="Pfam" id="PF00593">
    <property type="entry name" value="TonB_dep_Rec_b-barrel"/>
    <property type="match status" value="1"/>
</dbReference>
<evidence type="ECO:0000256" key="15">
    <source>
        <dbReference type="SAM" id="SignalP"/>
    </source>
</evidence>
<evidence type="ECO:0000313" key="19">
    <source>
        <dbReference type="Proteomes" id="UP000292639"/>
    </source>
</evidence>
<feature type="signal peptide" evidence="15">
    <location>
        <begin position="1"/>
        <end position="21"/>
    </location>
</feature>
<dbReference type="GO" id="GO:0006826">
    <property type="term" value="P:iron ion transport"/>
    <property type="evidence" value="ECO:0007669"/>
    <property type="project" value="UniProtKB-KW"/>
</dbReference>
<name>A0A4Q9R3N5_9GAMM</name>
<dbReference type="InterPro" id="IPR039426">
    <property type="entry name" value="TonB-dep_rcpt-like"/>
</dbReference>
<evidence type="ECO:0000256" key="6">
    <source>
        <dbReference type="ARBA" id="ARBA00022729"/>
    </source>
</evidence>
<dbReference type="InterPro" id="IPR000531">
    <property type="entry name" value="Beta-barrel_TonB"/>
</dbReference>
<keyword evidence="11 12" id="KW-0998">Cell outer membrane</keyword>
<evidence type="ECO:0000256" key="5">
    <source>
        <dbReference type="ARBA" id="ARBA00022692"/>
    </source>
</evidence>
<feature type="short sequence motif" description="TonB C-terminal box" evidence="13">
    <location>
        <begin position="731"/>
        <end position="748"/>
    </location>
</feature>
<evidence type="ECO:0000256" key="9">
    <source>
        <dbReference type="ARBA" id="ARBA00023077"/>
    </source>
</evidence>
<evidence type="ECO:0000256" key="2">
    <source>
        <dbReference type="ARBA" id="ARBA00022448"/>
    </source>
</evidence>
<evidence type="ECO:0000256" key="3">
    <source>
        <dbReference type="ARBA" id="ARBA00022452"/>
    </source>
</evidence>
<keyword evidence="7" id="KW-0408">Iron</keyword>
<dbReference type="SUPFAM" id="SSF56935">
    <property type="entry name" value="Porins"/>
    <property type="match status" value="1"/>
</dbReference>
<dbReference type="Proteomes" id="UP000292639">
    <property type="component" value="Unassembled WGS sequence"/>
</dbReference>
<dbReference type="Pfam" id="PF07715">
    <property type="entry name" value="Plug"/>
    <property type="match status" value="1"/>
</dbReference>
<dbReference type="InterPro" id="IPR036942">
    <property type="entry name" value="Beta-barrel_TonB_sf"/>
</dbReference>
<keyword evidence="5 12" id="KW-0812">Transmembrane</keyword>
<keyword evidence="10 12" id="KW-0472">Membrane</keyword>
<feature type="domain" description="TonB-dependent receptor plug" evidence="17">
    <location>
        <begin position="52"/>
        <end position="162"/>
    </location>
</feature>
<dbReference type="PROSITE" id="PS52016">
    <property type="entry name" value="TONB_DEPENDENT_REC_3"/>
    <property type="match status" value="1"/>
</dbReference>
<keyword evidence="6 15" id="KW-0732">Signal</keyword>
<evidence type="ECO:0000256" key="10">
    <source>
        <dbReference type="ARBA" id="ARBA00023136"/>
    </source>
</evidence>
<gene>
    <name evidence="18" type="ORF">DNJ96_13225</name>
</gene>
<reference evidence="18 19" key="1">
    <citation type="submission" date="2018-06" db="EMBL/GenBank/DDBJ databases">
        <title>Three novel Pseudomonas species isolated from symptomatic oak.</title>
        <authorList>
            <person name="Bueno-Gonzalez V."/>
            <person name="Brady C."/>
        </authorList>
    </citation>
    <scope>NUCLEOTIDE SEQUENCE [LARGE SCALE GENOMIC DNA]</scope>
    <source>
        <strain evidence="18 19">P17C</strain>
    </source>
</reference>
<keyword evidence="19" id="KW-1185">Reference proteome</keyword>
<feature type="chain" id="PRO_5020207340" evidence="15">
    <location>
        <begin position="22"/>
        <end position="748"/>
    </location>
</feature>
<evidence type="ECO:0000256" key="8">
    <source>
        <dbReference type="ARBA" id="ARBA00023065"/>
    </source>
</evidence>
<evidence type="ECO:0000256" key="1">
    <source>
        <dbReference type="ARBA" id="ARBA00004571"/>
    </source>
</evidence>
<dbReference type="PROSITE" id="PS01156">
    <property type="entry name" value="TONB_DEPENDENT_REC_2"/>
    <property type="match status" value="1"/>
</dbReference>
<evidence type="ECO:0000313" key="18">
    <source>
        <dbReference type="EMBL" id="TBU94589.1"/>
    </source>
</evidence>
<evidence type="ECO:0000259" key="17">
    <source>
        <dbReference type="Pfam" id="PF07715"/>
    </source>
</evidence>
<comment type="caution">
    <text evidence="18">The sequence shown here is derived from an EMBL/GenBank/DDBJ whole genome shotgun (WGS) entry which is preliminary data.</text>
</comment>
<dbReference type="AlphaFoldDB" id="A0A4Q9R3N5"/>
<evidence type="ECO:0000259" key="16">
    <source>
        <dbReference type="Pfam" id="PF00593"/>
    </source>
</evidence>
<dbReference type="InterPro" id="IPR012910">
    <property type="entry name" value="Plug_dom"/>
</dbReference>
<keyword evidence="8" id="KW-0406">Ion transport</keyword>
<evidence type="ECO:0000256" key="14">
    <source>
        <dbReference type="RuleBase" id="RU003357"/>
    </source>
</evidence>
<feature type="domain" description="TonB-dependent receptor-like beta-barrel" evidence="16">
    <location>
        <begin position="271"/>
        <end position="712"/>
    </location>
</feature>
<keyword evidence="4" id="KW-0410">Iron transport</keyword>
<comment type="similarity">
    <text evidence="12 14">Belongs to the TonB-dependent receptor family.</text>
</comment>
<sequence length="748" mass="82176">MKYLPSLIYLAVALASTQGFAATTDTEEKTASDTAPRLKTVRVEGQRQQQDPQRTPSAATVIAGEELQRQGIQSLEDLPQLAPGLDVAVVDPFDTRLTIRGIGDGGGTEINIGMPSSVGLFLDNVYLSRPGMLSNDLLDIENATVLAGPQGTLYGYSTTGGAIDIQTRKPTFEPEGSIRQSFGQRGHTQTQAMFSGPLSETLAGRINLSHSERGGYVKNRYSGHDLGGSIKDGVRGQLLWVPADDFSLRLIADWNDARNAPVAVLESTNLTNGRDLFLERARAAGANPVIGGVNTDDENHTRLQQGGVSAEANWALAGGYNLRSTTAFRYFGYKPSTTDTLDIPLYSNSGADVRDRIWSQEIRLDSPRGEHFDYALGALYFGENLDTYAHDYYADNDQAPIWYGNRNLNGKLVQRWGEIDERIFSLFTQGTWHVTDKFDITAGVRGTHQRKAGSFVRVNRNDFDSGDLVQRKFLPSGLLNFSYWFQPELQGYLTLGYGEKAGGLNISSGAANRAGMDSLFILPESTRGAELGLKGKWFEQRLSADVALFWSRVKDFQTNAYDEEFQTSYLINAGSIRSRGIAASIGLYPVEGLSLNLDGTLLDASYMEFDNARCPAEVTLRGNAPATCDLSGEQVFRSPKVTYNLTSRYDWRAGDGLDAFLQARWSYRSWAYGTVDNSRYTRIPGYGLLNLSAGLGGQYGDGRWNASVWLNNALDKTYYRTLSAGSYGEVYGNRGEPRTLGVTLGYDF</sequence>
<keyword evidence="2 12" id="KW-0813">Transport</keyword>
<keyword evidence="3 12" id="KW-1134">Transmembrane beta strand</keyword>
<evidence type="ECO:0000256" key="4">
    <source>
        <dbReference type="ARBA" id="ARBA00022496"/>
    </source>
</evidence>
<protein>
    <submittedName>
        <fullName evidence="18">TonB-dependent receptor</fullName>
    </submittedName>
</protein>
<evidence type="ECO:0000256" key="7">
    <source>
        <dbReference type="ARBA" id="ARBA00023004"/>
    </source>
</evidence>
<evidence type="ECO:0000256" key="12">
    <source>
        <dbReference type="PROSITE-ProRule" id="PRU01360"/>
    </source>
</evidence>
<keyword evidence="9 14" id="KW-0798">TonB box</keyword>